<dbReference type="GO" id="GO:0015473">
    <property type="term" value="F:fimbrial usher porin activity"/>
    <property type="evidence" value="ECO:0007669"/>
    <property type="project" value="InterPro"/>
</dbReference>
<gene>
    <name evidence="2" type="ORF">C9F04_00170</name>
</gene>
<dbReference type="AlphaFoldDB" id="A0A659R1L0"/>
<feature type="domain" description="PapC-like C-terminal" evidence="1">
    <location>
        <begin position="2"/>
        <end position="55"/>
    </location>
</feature>
<name>A0A659R1L0_SALET</name>
<dbReference type="PANTHER" id="PTHR30451">
    <property type="entry name" value="OUTER MEMBRANE USHER PROTEIN"/>
    <property type="match status" value="1"/>
</dbReference>
<dbReference type="InterPro" id="IPR025949">
    <property type="entry name" value="PapC-like_C"/>
</dbReference>
<dbReference type="GO" id="GO:0009297">
    <property type="term" value="P:pilus assembly"/>
    <property type="evidence" value="ECO:0007669"/>
    <property type="project" value="InterPro"/>
</dbReference>
<dbReference type="InterPro" id="IPR043142">
    <property type="entry name" value="PapC-like_C_sf"/>
</dbReference>
<dbReference type="Proteomes" id="UP000297749">
    <property type="component" value="Unassembled WGS sequence"/>
</dbReference>
<feature type="non-terminal residue" evidence="2">
    <location>
        <position position="1"/>
    </location>
</feature>
<comment type="caution">
    <text evidence="2">The sequence shown here is derived from an EMBL/GenBank/DDBJ whole genome shotgun (WGS) entry which is preliminary data.</text>
</comment>
<dbReference type="Gene3D" id="2.60.40.2070">
    <property type="match status" value="1"/>
</dbReference>
<proteinExistence type="predicted"/>
<sequence length="90" mass="9411">RLADGHIPPRGAEVKNARQQQLGLVADDGNAWLAGVKAGETLKVFWDGAAQCEASLPSTFTPELLATALLLPCKMLEGQPPPAPQKGAPL</sequence>
<evidence type="ECO:0000313" key="2">
    <source>
        <dbReference type="EMBL" id="TGC93726.1"/>
    </source>
</evidence>
<dbReference type="GO" id="GO:0009279">
    <property type="term" value="C:cell outer membrane"/>
    <property type="evidence" value="ECO:0007669"/>
    <property type="project" value="TreeGrafter"/>
</dbReference>
<feature type="non-terminal residue" evidence="2">
    <location>
        <position position="90"/>
    </location>
</feature>
<organism evidence="2 3">
    <name type="scientific">Salmonella enterica subsp. enterica serovar Wilhelmsburg</name>
    <dbReference type="NCBI Taxonomy" id="1960126"/>
    <lineage>
        <taxon>Bacteria</taxon>
        <taxon>Pseudomonadati</taxon>
        <taxon>Pseudomonadota</taxon>
        <taxon>Gammaproteobacteria</taxon>
        <taxon>Enterobacterales</taxon>
        <taxon>Enterobacteriaceae</taxon>
        <taxon>Salmonella</taxon>
    </lineage>
</organism>
<reference evidence="2 3" key="1">
    <citation type="submission" date="2018-03" db="EMBL/GenBank/DDBJ databases">
        <title>Non-Typhoidal Salmonella genome sequencing and assembly.</title>
        <authorList>
            <person name="Matchawe C."/>
        </authorList>
    </citation>
    <scope>NUCLEOTIDE SEQUENCE [LARGE SCALE GENOMIC DNA]</scope>
    <source>
        <strain evidence="2 3">32eva</strain>
    </source>
</reference>
<protein>
    <submittedName>
        <fullName evidence="2">PapC/FimD family outer membrane usher protein</fullName>
    </submittedName>
</protein>
<dbReference type="EMBL" id="PYKF01000014">
    <property type="protein sequence ID" value="TGC93726.1"/>
    <property type="molecule type" value="Genomic_DNA"/>
</dbReference>
<evidence type="ECO:0000259" key="1">
    <source>
        <dbReference type="Pfam" id="PF13953"/>
    </source>
</evidence>
<evidence type="ECO:0000313" key="3">
    <source>
        <dbReference type="Proteomes" id="UP000297749"/>
    </source>
</evidence>
<dbReference type="Pfam" id="PF13953">
    <property type="entry name" value="PapC_C"/>
    <property type="match status" value="1"/>
</dbReference>
<dbReference type="PANTHER" id="PTHR30451:SF10">
    <property type="entry name" value="OUTER MEMBRANE USHER PROTEIN YFCU-RELATED"/>
    <property type="match status" value="1"/>
</dbReference>
<dbReference type="InterPro" id="IPR000015">
    <property type="entry name" value="Fimb_usher"/>
</dbReference>
<accession>A0A659R1L0</accession>